<reference evidence="2" key="1">
    <citation type="submission" date="2020-07" db="EMBL/GenBank/DDBJ databases">
        <title>Severe corrosion of carbon steel in oil field produced water can be linked to methanogenic archaea containing a special type of NiFe hydrogenase.</title>
        <authorList>
            <person name="Lahme S."/>
            <person name="Mand J."/>
            <person name="Longwell J."/>
            <person name="Smith R."/>
            <person name="Enning D."/>
        </authorList>
    </citation>
    <scope>NUCLEOTIDE SEQUENCE</scope>
    <source>
        <strain evidence="2">MIC098Bin6</strain>
    </source>
</reference>
<accession>A0A931CZ65</accession>
<sequence>MESCKVKTVLMPFTSGMSLDYAVTPEDRLTHAVQLMLFYGINRIAVVQNGHPMGIVRLEDALEKLGLKKYV</sequence>
<dbReference type="InterPro" id="IPR000644">
    <property type="entry name" value="CBS_dom"/>
</dbReference>
<comment type="caution">
    <text evidence="2">The sequence shown here is derived from an EMBL/GenBank/DDBJ whole genome shotgun (WGS) entry which is preliminary data.</text>
</comment>
<evidence type="ECO:0000313" key="3">
    <source>
        <dbReference type="Proteomes" id="UP000706172"/>
    </source>
</evidence>
<name>A0A931CZ65_9BACT</name>
<protein>
    <submittedName>
        <fullName evidence="2">CBS domain-containing protein</fullName>
    </submittedName>
</protein>
<feature type="domain" description="CBS" evidence="1">
    <location>
        <begin position="22"/>
        <end position="65"/>
    </location>
</feature>
<dbReference type="SUPFAM" id="SSF54631">
    <property type="entry name" value="CBS-domain pair"/>
    <property type="match status" value="1"/>
</dbReference>
<organism evidence="2 3">
    <name type="scientific">Desulfotignum balticum</name>
    <dbReference type="NCBI Taxonomy" id="115781"/>
    <lineage>
        <taxon>Bacteria</taxon>
        <taxon>Pseudomonadati</taxon>
        <taxon>Thermodesulfobacteriota</taxon>
        <taxon>Desulfobacteria</taxon>
        <taxon>Desulfobacterales</taxon>
        <taxon>Desulfobacteraceae</taxon>
        <taxon>Desulfotignum</taxon>
    </lineage>
</organism>
<gene>
    <name evidence="2" type="ORF">H0S81_09145</name>
</gene>
<dbReference type="Pfam" id="PF00571">
    <property type="entry name" value="CBS"/>
    <property type="match status" value="1"/>
</dbReference>
<dbReference type="Proteomes" id="UP000706172">
    <property type="component" value="Unassembled WGS sequence"/>
</dbReference>
<evidence type="ECO:0000259" key="1">
    <source>
        <dbReference type="Pfam" id="PF00571"/>
    </source>
</evidence>
<dbReference type="EMBL" id="JACCQK010000566">
    <property type="protein sequence ID" value="MBG0780074.1"/>
    <property type="molecule type" value="Genomic_DNA"/>
</dbReference>
<evidence type="ECO:0000313" key="2">
    <source>
        <dbReference type="EMBL" id="MBG0780074.1"/>
    </source>
</evidence>
<dbReference type="Gene3D" id="3.90.1280.20">
    <property type="match status" value="1"/>
</dbReference>
<proteinExistence type="predicted"/>
<dbReference type="AlphaFoldDB" id="A0A931CZ65"/>
<dbReference type="InterPro" id="IPR046342">
    <property type="entry name" value="CBS_dom_sf"/>
</dbReference>